<dbReference type="PANTHER" id="PTHR34067:SF20">
    <property type="entry name" value="OS08G0206700 PROTEIN"/>
    <property type="match status" value="1"/>
</dbReference>
<feature type="compositionally biased region" description="Low complexity" evidence="1">
    <location>
        <begin position="97"/>
        <end position="109"/>
    </location>
</feature>
<protein>
    <recommendedName>
        <fullName evidence="2">MBD domain-containing protein</fullName>
    </recommendedName>
</protein>
<feature type="region of interest" description="Disordered" evidence="1">
    <location>
        <begin position="1"/>
        <end position="49"/>
    </location>
</feature>
<reference evidence="3 4" key="1">
    <citation type="submission" date="2020-08" db="EMBL/GenBank/DDBJ databases">
        <title>Plant Genome Project.</title>
        <authorList>
            <person name="Zhang R.-G."/>
        </authorList>
    </citation>
    <scope>NUCLEOTIDE SEQUENCE [LARGE SCALE GENOMIC DNA]</scope>
    <source>
        <tissue evidence="3">Rhizome</tissue>
    </source>
</reference>
<gene>
    <name evidence="3" type="ORF">ZIOFF_062917</name>
</gene>
<evidence type="ECO:0000313" key="3">
    <source>
        <dbReference type="EMBL" id="KAG6479451.1"/>
    </source>
</evidence>
<dbReference type="InterPro" id="IPR001739">
    <property type="entry name" value="Methyl_CpG_DNA-bd"/>
</dbReference>
<dbReference type="GO" id="GO:0003677">
    <property type="term" value="F:DNA binding"/>
    <property type="evidence" value="ECO:0007669"/>
    <property type="project" value="InterPro"/>
</dbReference>
<evidence type="ECO:0000256" key="1">
    <source>
        <dbReference type="SAM" id="MobiDB-lite"/>
    </source>
</evidence>
<name>A0A8J5F1S8_ZINOF</name>
<feature type="compositionally biased region" description="Basic and acidic residues" evidence="1">
    <location>
        <begin position="268"/>
        <end position="279"/>
    </location>
</feature>
<dbReference type="OrthoDB" id="10072024at2759"/>
<dbReference type="PROSITE" id="PS50982">
    <property type="entry name" value="MBD"/>
    <property type="match status" value="1"/>
</dbReference>
<feature type="region of interest" description="Disordered" evidence="1">
    <location>
        <begin position="254"/>
        <end position="314"/>
    </location>
</feature>
<proteinExistence type="predicted"/>
<dbReference type="InterPro" id="IPR038945">
    <property type="entry name" value="MBD13-like"/>
</dbReference>
<organism evidence="3 4">
    <name type="scientific">Zingiber officinale</name>
    <name type="common">Ginger</name>
    <name type="synonym">Amomum zingiber</name>
    <dbReference type="NCBI Taxonomy" id="94328"/>
    <lineage>
        <taxon>Eukaryota</taxon>
        <taxon>Viridiplantae</taxon>
        <taxon>Streptophyta</taxon>
        <taxon>Embryophyta</taxon>
        <taxon>Tracheophyta</taxon>
        <taxon>Spermatophyta</taxon>
        <taxon>Magnoliopsida</taxon>
        <taxon>Liliopsida</taxon>
        <taxon>Zingiberales</taxon>
        <taxon>Zingiberaceae</taxon>
        <taxon>Zingiber</taxon>
    </lineage>
</organism>
<feature type="compositionally biased region" description="Basic residues" evidence="1">
    <location>
        <begin position="296"/>
        <end position="309"/>
    </location>
</feature>
<comment type="caution">
    <text evidence="3">The sequence shown here is derived from an EMBL/GenBank/DDBJ whole genome shotgun (WGS) entry which is preliminary data.</text>
</comment>
<evidence type="ECO:0000313" key="4">
    <source>
        <dbReference type="Proteomes" id="UP000734854"/>
    </source>
</evidence>
<feature type="region of interest" description="Disordered" evidence="1">
    <location>
        <begin position="92"/>
        <end position="127"/>
    </location>
</feature>
<dbReference type="PANTHER" id="PTHR34067">
    <property type="entry name" value="OS04G0193200 PROTEIN"/>
    <property type="match status" value="1"/>
</dbReference>
<sequence length="494" mass="55556">METEDLPELAPGEGGMSQAETVEEEGEKDLADQNQNANEGKDDPELLPLGWVLEIKTQNGGKCNGKQKKSYYNPSTGSRFYSKKKLLQHLSASKILTPTTRETRSTTSSYNEKASSPTNPESTIKDGTFDNVLTECGSKSLPKGWITEIRASKLGNLEYKVHIDPDSGYEFRSMKDAHRFILTRDIRQCILKPQKRNSKEPHTVERDLNIPTSKRLEWQSNGTKRSLFSDKSPDSGVKINANINKSLDISGAAVDSTNNTSLPYPKQSDGENSKVEHSPSLRQWNENMPVSVRSDPKKRRQSRPNKRRRANELRDTISKVVKPIKKPIRASVKPVKKPLRASKRLAALRDNQITNSSEAGNSHRAKADAFSQLQEKTATALDQPHQSNSSFYQQKKMQFEDLEAANELERNTHIGDTSTVQQIHFGRSGNEKPYGSTFSSPWSDPCLEFAFKMLTSDIPVFEDTDRVQEYFTQFTSTNNISTEQTSFSMNPSSR</sequence>
<dbReference type="AlphaFoldDB" id="A0A8J5F1S8"/>
<dbReference type="EMBL" id="JACMSC010000017">
    <property type="protein sequence ID" value="KAG6479451.1"/>
    <property type="molecule type" value="Genomic_DNA"/>
</dbReference>
<evidence type="ECO:0000259" key="2">
    <source>
        <dbReference type="PROSITE" id="PS50982"/>
    </source>
</evidence>
<keyword evidence="4" id="KW-1185">Reference proteome</keyword>
<feature type="compositionally biased region" description="Polar residues" evidence="1">
    <location>
        <begin position="110"/>
        <end position="122"/>
    </location>
</feature>
<feature type="domain" description="MBD" evidence="2">
    <location>
        <begin position="37"/>
        <end position="110"/>
    </location>
</feature>
<accession>A0A8J5F1S8</accession>
<dbReference type="Proteomes" id="UP000734854">
    <property type="component" value="Unassembled WGS sequence"/>
</dbReference>